<sequence>MDVDNEIGELASERKETKPNKVNHEVVTELRHLRREGRATERREQEVLGIPMELRRQRRLPTRCVHEEDRCPELGRASRAGRRRRRGGERADHEGHAAVAPGQEC</sequence>
<feature type="region of interest" description="Disordered" evidence="1">
    <location>
        <begin position="1"/>
        <end position="22"/>
    </location>
</feature>
<proteinExistence type="predicted"/>
<dbReference type="EMBL" id="RWGY01000004">
    <property type="protein sequence ID" value="TVU47748.1"/>
    <property type="molecule type" value="Genomic_DNA"/>
</dbReference>
<reference evidence="2 3" key="1">
    <citation type="journal article" date="2019" name="Sci. Rep.">
        <title>A high-quality genome of Eragrostis curvula grass provides insights into Poaceae evolution and supports new strategies to enhance forage quality.</title>
        <authorList>
            <person name="Carballo J."/>
            <person name="Santos B.A.C.M."/>
            <person name="Zappacosta D."/>
            <person name="Garbus I."/>
            <person name="Selva J.P."/>
            <person name="Gallo C.A."/>
            <person name="Diaz A."/>
            <person name="Albertini E."/>
            <person name="Caccamo M."/>
            <person name="Echenique V."/>
        </authorList>
    </citation>
    <scope>NUCLEOTIDE SEQUENCE [LARGE SCALE GENOMIC DNA]</scope>
    <source>
        <strain evidence="3">cv. Victoria</strain>
        <tissue evidence="2">Leaf</tissue>
    </source>
</reference>
<evidence type="ECO:0000256" key="1">
    <source>
        <dbReference type="SAM" id="MobiDB-lite"/>
    </source>
</evidence>
<evidence type="ECO:0000313" key="2">
    <source>
        <dbReference type="EMBL" id="TVU47748.1"/>
    </source>
</evidence>
<evidence type="ECO:0000313" key="3">
    <source>
        <dbReference type="Proteomes" id="UP000324897"/>
    </source>
</evidence>
<comment type="caution">
    <text evidence="2">The sequence shown here is derived from an EMBL/GenBank/DDBJ whole genome shotgun (WGS) entry which is preliminary data.</text>
</comment>
<feature type="region of interest" description="Disordered" evidence="1">
    <location>
        <begin position="74"/>
        <end position="105"/>
    </location>
</feature>
<keyword evidence="3" id="KW-1185">Reference proteome</keyword>
<accession>A0A5J9WHR1</accession>
<dbReference type="Gramene" id="TVU47748">
    <property type="protein sequence ID" value="TVU47748"/>
    <property type="gene ID" value="EJB05_07357"/>
</dbReference>
<feature type="non-terminal residue" evidence="2">
    <location>
        <position position="1"/>
    </location>
</feature>
<dbReference type="AlphaFoldDB" id="A0A5J9WHR1"/>
<gene>
    <name evidence="2" type="ORF">EJB05_07357</name>
</gene>
<name>A0A5J9WHR1_9POAL</name>
<feature type="compositionally biased region" description="Basic and acidic residues" evidence="1">
    <location>
        <begin position="11"/>
        <end position="22"/>
    </location>
</feature>
<dbReference type="Proteomes" id="UP000324897">
    <property type="component" value="Chromosome 5"/>
</dbReference>
<protein>
    <submittedName>
        <fullName evidence="2">Uncharacterized protein</fullName>
    </submittedName>
</protein>
<organism evidence="2 3">
    <name type="scientific">Eragrostis curvula</name>
    <name type="common">weeping love grass</name>
    <dbReference type="NCBI Taxonomy" id="38414"/>
    <lineage>
        <taxon>Eukaryota</taxon>
        <taxon>Viridiplantae</taxon>
        <taxon>Streptophyta</taxon>
        <taxon>Embryophyta</taxon>
        <taxon>Tracheophyta</taxon>
        <taxon>Spermatophyta</taxon>
        <taxon>Magnoliopsida</taxon>
        <taxon>Liliopsida</taxon>
        <taxon>Poales</taxon>
        <taxon>Poaceae</taxon>
        <taxon>PACMAD clade</taxon>
        <taxon>Chloridoideae</taxon>
        <taxon>Eragrostideae</taxon>
        <taxon>Eragrostidinae</taxon>
        <taxon>Eragrostis</taxon>
    </lineage>
</organism>